<evidence type="ECO:0008006" key="4">
    <source>
        <dbReference type="Google" id="ProtNLM"/>
    </source>
</evidence>
<gene>
    <name evidence="2" type="ORF">GCM10011372_14470</name>
</gene>
<feature type="region of interest" description="Disordered" evidence="1">
    <location>
        <begin position="1"/>
        <end position="37"/>
    </location>
</feature>
<dbReference type="Proteomes" id="UP000636956">
    <property type="component" value="Unassembled WGS sequence"/>
</dbReference>
<protein>
    <recommendedName>
        <fullName evidence="4">DUF1801 domain-containing protein</fullName>
    </recommendedName>
</protein>
<accession>A0A917PGJ5</accession>
<reference evidence="2" key="1">
    <citation type="journal article" date="2014" name="Int. J. Syst. Evol. Microbiol.">
        <title>Complete genome sequence of Corynebacterium casei LMG S-19264T (=DSM 44701T), isolated from a smear-ripened cheese.</title>
        <authorList>
            <consortium name="US DOE Joint Genome Institute (JGI-PGF)"/>
            <person name="Walter F."/>
            <person name="Albersmeier A."/>
            <person name="Kalinowski J."/>
            <person name="Ruckert C."/>
        </authorList>
    </citation>
    <scope>NUCLEOTIDE SEQUENCE</scope>
    <source>
        <strain evidence="2">CGMCC 1.8984</strain>
    </source>
</reference>
<dbReference type="RefSeq" id="WP_188742757.1">
    <property type="nucleotide sequence ID" value="NZ_BAABFW010000015.1"/>
</dbReference>
<name>A0A917PGJ5_9MICO</name>
<feature type="compositionally biased region" description="Basic and acidic residues" evidence="1">
    <location>
        <begin position="12"/>
        <end position="37"/>
    </location>
</feature>
<organism evidence="2 3">
    <name type="scientific">Agromyces bauzanensis</name>
    <dbReference type="NCBI Taxonomy" id="1308924"/>
    <lineage>
        <taxon>Bacteria</taxon>
        <taxon>Bacillati</taxon>
        <taxon>Actinomycetota</taxon>
        <taxon>Actinomycetes</taxon>
        <taxon>Micrococcales</taxon>
        <taxon>Microbacteriaceae</taxon>
        <taxon>Agromyces</taxon>
    </lineage>
</organism>
<feature type="compositionally biased region" description="Polar residues" evidence="1">
    <location>
        <begin position="1"/>
        <end position="10"/>
    </location>
</feature>
<comment type="caution">
    <text evidence="2">The sequence shown here is derived from an EMBL/GenBank/DDBJ whole genome shotgun (WGS) entry which is preliminary data.</text>
</comment>
<reference evidence="2" key="2">
    <citation type="submission" date="2020-09" db="EMBL/GenBank/DDBJ databases">
        <authorList>
            <person name="Sun Q."/>
            <person name="Zhou Y."/>
        </authorList>
    </citation>
    <scope>NUCLEOTIDE SEQUENCE</scope>
    <source>
        <strain evidence="2">CGMCC 1.8984</strain>
    </source>
</reference>
<dbReference type="EMBL" id="BMMD01000006">
    <property type="protein sequence ID" value="GGJ77321.1"/>
    <property type="molecule type" value="Genomic_DNA"/>
</dbReference>
<dbReference type="AlphaFoldDB" id="A0A917PGJ5"/>
<sequence length="146" mass="16172">MAKTDTSGGLSQEERDAVKQRAKELREQEKAGKNRAAGEEAVLEAIAQLEPDDKVLAEGLYRVVTEVAPDLVPKTYYGMPGFANAEGKMMLFIQPAHKFKTRYATIGFEDKAALDDGDLWPVAFAIRDWTPSVEQRITELVRTAVS</sequence>
<keyword evidence="3" id="KW-1185">Reference proteome</keyword>
<dbReference type="SUPFAM" id="SSF159888">
    <property type="entry name" value="YdhG-like"/>
    <property type="match status" value="1"/>
</dbReference>
<evidence type="ECO:0000313" key="2">
    <source>
        <dbReference type="EMBL" id="GGJ77321.1"/>
    </source>
</evidence>
<evidence type="ECO:0000256" key="1">
    <source>
        <dbReference type="SAM" id="MobiDB-lite"/>
    </source>
</evidence>
<proteinExistence type="predicted"/>
<evidence type="ECO:0000313" key="3">
    <source>
        <dbReference type="Proteomes" id="UP000636956"/>
    </source>
</evidence>